<gene>
    <name evidence="1" type="ORF">ACOLOM_LOCUS9751</name>
</gene>
<sequence>MFYNTHKERLGSTAAFEHNGLLRDGHAHTTHFLTATRKRCCTLVRDSAIGLSANQSPARHAGASYTWIAKFVWSAPPLLGKLNSEATPFEQSGRNVSVGEKDHITITQWQTETEIRYETVTTTREPTAQEKDRLASPPHLAVEGLLEKSLDELKDMIRHTNGYLARDWSLALGWNNIIPERRVVGTGIAGITIPESISTRNPKVVLKVMDLISESSGMTGLDDLVGRRRSLKARQDAAIGDDEWDIGYDDTEGGLGSSEGQVAPEDPPTDEAPSPPTTTEPPGSMNMIGQQYAARLQDELARKNQQVLDWSDARRILQELTNGIVQTQDFDEAGCERLLKAAGLGMEFTKTVVKPIRQVAPLPSLRSLTLDFSFKRYPQRVLLLEGELHLGRKPGGLRFTSVAAREDYARIVLQDLRPPEWVHTLASRLIRRMDYVRNGRAWLAAHMRRGDCECRFDRF</sequence>
<reference evidence="1" key="1">
    <citation type="submission" date="2021-06" db="EMBL/GenBank/DDBJ databases">
        <authorList>
            <person name="Kallberg Y."/>
            <person name="Tangrot J."/>
            <person name="Rosling A."/>
        </authorList>
    </citation>
    <scope>NUCLEOTIDE SEQUENCE</scope>
    <source>
        <strain evidence="1">CL356</strain>
    </source>
</reference>
<proteinExistence type="predicted"/>
<organism evidence="1 2">
    <name type="scientific">Acaulospora colombiana</name>
    <dbReference type="NCBI Taxonomy" id="27376"/>
    <lineage>
        <taxon>Eukaryota</taxon>
        <taxon>Fungi</taxon>
        <taxon>Fungi incertae sedis</taxon>
        <taxon>Mucoromycota</taxon>
        <taxon>Glomeromycotina</taxon>
        <taxon>Glomeromycetes</taxon>
        <taxon>Diversisporales</taxon>
        <taxon>Acaulosporaceae</taxon>
        <taxon>Acaulospora</taxon>
    </lineage>
</organism>
<accession>A0ACA9P442</accession>
<keyword evidence="2" id="KW-1185">Reference proteome</keyword>
<protein>
    <submittedName>
        <fullName evidence="1">14936_t:CDS:1</fullName>
    </submittedName>
</protein>
<dbReference type="EMBL" id="CAJVPT010029159">
    <property type="protein sequence ID" value="CAG8689415.1"/>
    <property type="molecule type" value="Genomic_DNA"/>
</dbReference>
<dbReference type="Proteomes" id="UP000789525">
    <property type="component" value="Unassembled WGS sequence"/>
</dbReference>
<name>A0ACA9P442_9GLOM</name>
<evidence type="ECO:0000313" key="1">
    <source>
        <dbReference type="EMBL" id="CAG8689415.1"/>
    </source>
</evidence>
<evidence type="ECO:0000313" key="2">
    <source>
        <dbReference type="Proteomes" id="UP000789525"/>
    </source>
</evidence>
<comment type="caution">
    <text evidence="1">The sequence shown here is derived from an EMBL/GenBank/DDBJ whole genome shotgun (WGS) entry which is preliminary data.</text>
</comment>